<evidence type="ECO:0000256" key="3">
    <source>
        <dbReference type="ARBA" id="ARBA00023002"/>
    </source>
</evidence>
<dbReference type="GO" id="GO:0016491">
    <property type="term" value="F:oxidoreductase activity"/>
    <property type="evidence" value="ECO:0007669"/>
    <property type="project" value="UniProtKB-KW"/>
</dbReference>
<keyword evidence="6" id="KW-1185">Reference proteome</keyword>
<dbReference type="Gene3D" id="3.40.462.20">
    <property type="match status" value="1"/>
</dbReference>
<dbReference type="InterPro" id="IPR012951">
    <property type="entry name" value="BBE"/>
</dbReference>
<dbReference type="GO" id="GO:0050660">
    <property type="term" value="F:flavin adenine dinucleotide binding"/>
    <property type="evidence" value="ECO:0007669"/>
    <property type="project" value="InterPro"/>
</dbReference>
<dbReference type="PANTHER" id="PTHR32448">
    <property type="entry name" value="OS08G0158400 PROTEIN"/>
    <property type="match status" value="1"/>
</dbReference>
<sequence>MSWAESNLYTFLYVLRSPSETLLNRNQKSSISKTFFKAKSDFVKQPIPEPAFEGLWSKFYEDEAKSASMLFVGFGGKMDEILETEYPYPHRAGNLYTILYTVDWEEKENINSEKFMSWMRRVYNYMTPYVSQSPREAYINYRDLDIGTNKINNSKRSYAKARVWGVKYFKNNFNRLVQVKTIVDPQNFFRHEQSIPPLLLLWKRSDLKNHLSS</sequence>
<name>A0A7J8YNR5_GOSAI</name>
<evidence type="ECO:0000256" key="1">
    <source>
        <dbReference type="ARBA" id="ARBA00022630"/>
    </source>
</evidence>
<dbReference type="Pfam" id="PF08031">
    <property type="entry name" value="BBE"/>
    <property type="match status" value="1"/>
</dbReference>
<accession>A0A7J8YNR5</accession>
<evidence type="ECO:0000259" key="4">
    <source>
        <dbReference type="Pfam" id="PF08031"/>
    </source>
</evidence>
<dbReference type="EMBL" id="JABFAA010203336">
    <property type="protein sequence ID" value="MBA0701175.1"/>
    <property type="molecule type" value="Genomic_DNA"/>
</dbReference>
<reference evidence="5 6" key="1">
    <citation type="journal article" date="2019" name="Genome Biol. Evol.">
        <title>Insights into the evolution of the New World diploid cottons (Gossypium, subgenus Houzingenia) based on genome sequencing.</title>
        <authorList>
            <person name="Grover C.E."/>
            <person name="Arick M.A. 2nd"/>
            <person name="Thrash A."/>
            <person name="Conover J.L."/>
            <person name="Sanders W.S."/>
            <person name="Peterson D.G."/>
            <person name="Frelichowski J.E."/>
            <person name="Scheffler J.A."/>
            <person name="Scheffler B.E."/>
            <person name="Wendel J.F."/>
        </authorList>
    </citation>
    <scope>NUCLEOTIDE SEQUENCE [LARGE SCALE GENOMIC DNA]</scope>
    <source>
        <strain evidence="5">185</strain>
        <tissue evidence="5">Leaf</tissue>
    </source>
</reference>
<proteinExistence type="predicted"/>
<keyword evidence="2" id="KW-0274">FAD</keyword>
<feature type="domain" description="Berberine/berberine-like" evidence="4">
    <location>
        <begin position="137"/>
        <end position="196"/>
    </location>
</feature>
<protein>
    <recommendedName>
        <fullName evidence="4">Berberine/berberine-like domain-containing protein</fullName>
    </recommendedName>
</protein>
<organism evidence="5 6">
    <name type="scientific">Gossypium aridum</name>
    <name type="common">American cotton</name>
    <name type="synonym">Erioxylum aridum</name>
    <dbReference type="NCBI Taxonomy" id="34290"/>
    <lineage>
        <taxon>Eukaryota</taxon>
        <taxon>Viridiplantae</taxon>
        <taxon>Streptophyta</taxon>
        <taxon>Embryophyta</taxon>
        <taxon>Tracheophyta</taxon>
        <taxon>Spermatophyta</taxon>
        <taxon>Magnoliopsida</taxon>
        <taxon>eudicotyledons</taxon>
        <taxon>Gunneridae</taxon>
        <taxon>Pentapetalae</taxon>
        <taxon>rosids</taxon>
        <taxon>malvids</taxon>
        <taxon>Malvales</taxon>
        <taxon>Malvaceae</taxon>
        <taxon>Malvoideae</taxon>
        <taxon>Gossypium</taxon>
    </lineage>
</organism>
<gene>
    <name evidence="5" type="ORF">Goari_022233</name>
</gene>
<keyword evidence="1" id="KW-0285">Flavoprotein</keyword>
<evidence type="ECO:0000313" key="6">
    <source>
        <dbReference type="Proteomes" id="UP000593577"/>
    </source>
</evidence>
<dbReference type="AlphaFoldDB" id="A0A7J8YNR5"/>
<comment type="caution">
    <text evidence="5">The sequence shown here is derived from an EMBL/GenBank/DDBJ whole genome shotgun (WGS) entry which is preliminary data.</text>
</comment>
<dbReference type="Proteomes" id="UP000593577">
    <property type="component" value="Unassembled WGS sequence"/>
</dbReference>
<evidence type="ECO:0000256" key="2">
    <source>
        <dbReference type="ARBA" id="ARBA00022827"/>
    </source>
</evidence>
<evidence type="ECO:0000313" key="5">
    <source>
        <dbReference type="EMBL" id="MBA0701175.1"/>
    </source>
</evidence>
<keyword evidence="3" id="KW-0560">Oxidoreductase</keyword>